<dbReference type="AlphaFoldDB" id="A0AAJ6YNB6"/>
<dbReference type="Gene3D" id="2.40.10.10">
    <property type="entry name" value="Trypsin-like serine proteases"/>
    <property type="match status" value="1"/>
</dbReference>
<evidence type="ECO:0000313" key="5">
    <source>
        <dbReference type="RefSeq" id="XP_011501221.1"/>
    </source>
</evidence>
<evidence type="ECO:0000256" key="2">
    <source>
        <dbReference type="SAM" id="SignalP"/>
    </source>
</evidence>
<gene>
    <name evidence="5" type="primary">LOC105364889</name>
</gene>
<dbReference type="CDD" id="cd00190">
    <property type="entry name" value="Tryp_SPc"/>
    <property type="match status" value="1"/>
</dbReference>
<dbReference type="InterPro" id="IPR009003">
    <property type="entry name" value="Peptidase_S1_PA"/>
</dbReference>
<dbReference type="InterPro" id="IPR001254">
    <property type="entry name" value="Trypsin_dom"/>
</dbReference>
<dbReference type="FunFam" id="2.40.10.10:FF:000068">
    <property type="entry name" value="transmembrane protease serine 2"/>
    <property type="match status" value="1"/>
</dbReference>
<organism evidence="4 5">
    <name type="scientific">Ceratosolen solmsi marchali</name>
    <dbReference type="NCBI Taxonomy" id="326594"/>
    <lineage>
        <taxon>Eukaryota</taxon>
        <taxon>Metazoa</taxon>
        <taxon>Ecdysozoa</taxon>
        <taxon>Arthropoda</taxon>
        <taxon>Hexapoda</taxon>
        <taxon>Insecta</taxon>
        <taxon>Pterygota</taxon>
        <taxon>Neoptera</taxon>
        <taxon>Endopterygota</taxon>
        <taxon>Hymenoptera</taxon>
        <taxon>Apocrita</taxon>
        <taxon>Proctotrupomorpha</taxon>
        <taxon>Chalcidoidea</taxon>
        <taxon>Agaonidae</taxon>
        <taxon>Agaoninae</taxon>
        <taxon>Ceratosolen</taxon>
    </lineage>
</organism>
<evidence type="ECO:0000313" key="4">
    <source>
        <dbReference type="Proteomes" id="UP000695007"/>
    </source>
</evidence>
<evidence type="ECO:0000259" key="3">
    <source>
        <dbReference type="PROSITE" id="PS50240"/>
    </source>
</evidence>
<name>A0AAJ6YNB6_9HYME</name>
<feature type="chain" id="PRO_5042611933" evidence="2">
    <location>
        <begin position="19"/>
        <end position="292"/>
    </location>
</feature>
<keyword evidence="1" id="KW-1015">Disulfide bond</keyword>
<dbReference type="Proteomes" id="UP000695007">
    <property type="component" value="Unplaced"/>
</dbReference>
<dbReference type="RefSeq" id="XP_011501221.1">
    <property type="nucleotide sequence ID" value="XM_011502919.1"/>
</dbReference>
<dbReference type="GO" id="GO:0004252">
    <property type="term" value="F:serine-type endopeptidase activity"/>
    <property type="evidence" value="ECO:0007669"/>
    <property type="project" value="InterPro"/>
</dbReference>
<dbReference type="InterPro" id="IPR001314">
    <property type="entry name" value="Peptidase_S1A"/>
</dbReference>
<dbReference type="Pfam" id="PF00089">
    <property type="entry name" value="Trypsin"/>
    <property type="match status" value="1"/>
</dbReference>
<keyword evidence="2" id="KW-0732">Signal</keyword>
<dbReference type="PROSITE" id="PS00134">
    <property type="entry name" value="TRYPSIN_HIS"/>
    <property type="match status" value="1"/>
</dbReference>
<sequence>MYFCKLIVFVFSMAFSNSLRHRIIGGEVAVHGDIPYIVSLQWHLPSNSLNVQSIHVCGGSIISKYWILTAGHCLELPSNINQIAILTIIAGKINLEEHEHSEQRIFAQSTFKHYGYEENVNTGTNDIALIKLSKSLKWTEWVAPIELPQSGSEPTGSGILSGWGATTLINDTYNTSVLLHSKSLPIIERSVCNAAVEAVALEDEIELKDTVFETDICTGPLTGGFSLCDGDSGGPLTSVDSRGKLVLIGVATWAMLPCGRRGAPSVYVRVSLFIDWIRTTISDNTFFRYGTF</sequence>
<dbReference type="PRINTS" id="PR00722">
    <property type="entry name" value="CHYMOTRYPSIN"/>
</dbReference>
<accession>A0AAJ6YNB6</accession>
<protein>
    <submittedName>
        <fullName evidence="5">Trypsin-1-like</fullName>
    </submittedName>
</protein>
<evidence type="ECO:0000256" key="1">
    <source>
        <dbReference type="ARBA" id="ARBA00023157"/>
    </source>
</evidence>
<dbReference type="SUPFAM" id="SSF50494">
    <property type="entry name" value="Trypsin-like serine proteases"/>
    <property type="match status" value="1"/>
</dbReference>
<keyword evidence="4" id="KW-1185">Reference proteome</keyword>
<dbReference type="PANTHER" id="PTHR24252">
    <property type="entry name" value="ACROSIN-RELATED"/>
    <property type="match status" value="1"/>
</dbReference>
<feature type="signal peptide" evidence="2">
    <location>
        <begin position="1"/>
        <end position="18"/>
    </location>
</feature>
<reference evidence="5" key="1">
    <citation type="submission" date="2025-08" db="UniProtKB">
        <authorList>
            <consortium name="RefSeq"/>
        </authorList>
    </citation>
    <scope>IDENTIFICATION</scope>
</reference>
<proteinExistence type="predicted"/>
<dbReference type="KEGG" id="csol:105364889"/>
<feature type="domain" description="Peptidase S1" evidence="3">
    <location>
        <begin position="23"/>
        <end position="282"/>
    </location>
</feature>
<dbReference type="InterPro" id="IPR018114">
    <property type="entry name" value="TRYPSIN_HIS"/>
</dbReference>
<dbReference type="GO" id="GO:0006508">
    <property type="term" value="P:proteolysis"/>
    <property type="evidence" value="ECO:0007669"/>
    <property type="project" value="InterPro"/>
</dbReference>
<dbReference type="PANTHER" id="PTHR24252:SF7">
    <property type="entry name" value="HYALIN"/>
    <property type="match status" value="1"/>
</dbReference>
<dbReference type="InterPro" id="IPR043504">
    <property type="entry name" value="Peptidase_S1_PA_chymotrypsin"/>
</dbReference>
<dbReference type="PROSITE" id="PS50240">
    <property type="entry name" value="TRYPSIN_DOM"/>
    <property type="match status" value="1"/>
</dbReference>
<dbReference type="GeneID" id="105364889"/>
<dbReference type="SMART" id="SM00020">
    <property type="entry name" value="Tryp_SPc"/>
    <property type="match status" value="1"/>
</dbReference>